<evidence type="ECO:0000313" key="1">
    <source>
        <dbReference type="EMBL" id="SHG67962.1"/>
    </source>
</evidence>
<keyword evidence="2" id="KW-1185">Reference proteome</keyword>
<dbReference type="Proteomes" id="UP000243255">
    <property type="component" value="Unassembled WGS sequence"/>
</dbReference>
<dbReference type="RefSeq" id="WP_073124411.1">
    <property type="nucleotide sequence ID" value="NZ_BAABCH010000026.1"/>
</dbReference>
<protein>
    <submittedName>
        <fullName evidence="1">Uncharacterized protein</fullName>
    </submittedName>
</protein>
<dbReference type="AlphaFoldDB" id="A0A1M5LS38"/>
<accession>A0A1M5LS38</accession>
<reference evidence="2" key="1">
    <citation type="submission" date="2016-11" db="EMBL/GenBank/DDBJ databases">
        <authorList>
            <person name="Varghese N."/>
            <person name="Submissions S."/>
        </authorList>
    </citation>
    <scope>NUCLEOTIDE SEQUENCE [LARGE SCALE GENOMIC DNA]</scope>
    <source>
        <strain evidence="2">DSM 2635</strain>
    </source>
</reference>
<sequence>MSFNTENRVRVNSKFIDSSDVYNAIKKCNSKKINITYCSLEIDNECINTRSVTIQIKKMHQNCNFIEGTIIRNNKPVEDIILKSSSIYSIECISDLEPEDTMSIYDTINYCDGLVRMTVCNKIEKGKCIQKISFPFLATSVDRRNKLIKGYRIRANQPPEYIVLDERVILDVDCITSKNTPNFPWWILPALMKQY</sequence>
<proteinExistence type="predicted"/>
<gene>
    <name evidence="1" type="ORF">SAMN04488530_10568</name>
</gene>
<dbReference type="OrthoDB" id="1751793at2"/>
<organism evidence="1 2">
    <name type="scientific">Asaccharospora irregularis DSM 2635</name>
    <dbReference type="NCBI Taxonomy" id="1121321"/>
    <lineage>
        <taxon>Bacteria</taxon>
        <taxon>Bacillati</taxon>
        <taxon>Bacillota</taxon>
        <taxon>Clostridia</taxon>
        <taxon>Peptostreptococcales</taxon>
        <taxon>Peptostreptococcaceae</taxon>
        <taxon>Asaccharospora</taxon>
    </lineage>
</organism>
<evidence type="ECO:0000313" key="2">
    <source>
        <dbReference type="Proteomes" id="UP000243255"/>
    </source>
</evidence>
<dbReference type="EMBL" id="FQWX01000005">
    <property type="protein sequence ID" value="SHG67962.1"/>
    <property type="molecule type" value="Genomic_DNA"/>
</dbReference>
<name>A0A1M5LS38_9FIRM</name>